<keyword evidence="8" id="KW-1185">Reference proteome</keyword>
<proteinExistence type="inferred from homology"/>
<dbReference type="Gene3D" id="3.90.180.10">
    <property type="entry name" value="Medium-chain alcohol dehydrogenases, catalytic domain"/>
    <property type="match status" value="1"/>
</dbReference>
<dbReference type="SUPFAM" id="SSF50129">
    <property type="entry name" value="GroES-like"/>
    <property type="match status" value="1"/>
</dbReference>
<protein>
    <submittedName>
        <fullName evidence="7">GroES-like protein</fullName>
    </submittedName>
</protein>
<dbReference type="AlphaFoldDB" id="A0A4Q9PFK7"/>
<dbReference type="PROSITE" id="PS00059">
    <property type="entry name" value="ADH_ZINC"/>
    <property type="match status" value="1"/>
</dbReference>
<accession>A0A4Q9PFK7</accession>
<evidence type="ECO:0000313" key="8">
    <source>
        <dbReference type="Proteomes" id="UP000292082"/>
    </source>
</evidence>
<dbReference type="InterPro" id="IPR011032">
    <property type="entry name" value="GroES-like_sf"/>
</dbReference>
<comment type="cofactor">
    <cofactor evidence="4">
        <name>Zn(2+)</name>
        <dbReference type="ChEBI" id="CHEBI:29105"/>
    </cofactor>
</comment>
<keyword evidence="2 4" id="KW-0862">Zinc</keyword>
<dbReference type="Proteomes" id="UP000292082">
    <property type="component" value="Unassembled WGS sequence"/>
</dbReference>
<dbReference type="InterPro" id="IPR050129">
    <property type="entry name" value="Zn_alcohol_dh"/>
</dbReference>
<keyword evidence="3" id="KW-0560">Oxidoreductase</keyword>
<gene>
    <name evidence="7" type="ORF">BD310DRAFT_831066</name>
</gene>
<evidence type="ECO:0000256" key="2">
    <source>
        <dbReference type="ARBA" id="ARBA00022833"/>
    </source>
</evidence>
<feature type="domain" description="Alcohol dehydrogenase-like C-terminal" evidence="5">
    <location>
        <begin position="194"/>
        <end position="270"/>
    </location>
</feature>
<dbReference type="SUPFAM" id="SSF51735">
    <property type="entry name" value="NAD(P)-binding Rossmann-fold domains"/>
    <property type="match status" value="1"/>
</dbReference>
<dbReference type="InterPro" id="IPR036291">
    <property type="entry name" value="NAD(P)-bd_dom_sf"/>
</dbReference>
<evidence type="ECO:0000259" key="5">
    <source>
        <dbReference type="Pfam" id="PF00107"/>
    </source>
</evidence>
<dbReference type="InterPro" id="IPR013149">
    <property type="entry name" value="ADH-like_C"/>
</dbReference>
<dbReference type="Gene3D" id="3.40.50.720">
    <property type="entry name" value="NAD(P)-binding Rossmann-like Domain"/>
    <property type="match status" value="1"/>
</dbReference>
<dbReference type="InterPro" id="IPR002328">
    <property type="entry name" value="ADH_Zn_CS"/>
</dbReference>
<name>A0A4Q9PFK7_9APHY</name>
<feature type="domain" description="Alcohol dehydrogenase-like N-terminal" evidence="6">
    <location>
        <begin position="38"/>
        <end position="138"/>
    </location>
</feature>
<evidence type="ECO:0000256" key="4">
    <source>
        <dbReference type="RuleBase" id="RU361277"/>
    </source>
</evidence>
<reference evidence="7 8" key="1">
    <citation type="submission" date="2019-01" db="EMBL/GenBank/DDBJ databases">
        <title>Draft genome sequences of three monokaryotic isolates of the white-rot basidiomycete fungus Dichomitus squalens.</title>
        <authorList>
            <consortium name="DOE Joint Genome Institute"/>
            <person name="Lopez S.C."/>
            <person name="Andreopoulos B."/>
            <person name="Pangilinan J."/>
            <person name="Lipzen A."/>
            <person name="Riley R."/>
            <person name="Ahrendt S."/>
            <person name="Ng V."/>
            <person name="Barry K."/>
            <person name="Daum C."/>
            <person name="Grigoriev I.V."/>
            <person name="Hilden K.S."/>
            <person name="Makela M.R."/>
            <person name="de Vries R.P."/>
        </authorList>
    </citation>
    <scope>NUCLEOTIDE SEQUENCE [LARGE SCALE GENOMIC DNA]</scope>
    <source>
        <strain evidence="7 8">CBS 464.89</strain>
    </source>
</reference>
<dbReference type="Pfam" id="PF00107">
    <property type="entry name" value="ADH_zinc_N"/>
    <property type="match status" value="1"/>
</dbReference>
<dbReference type="GO" id="GO:0008270">
    <property type="term" value="F:zinc ion binding"/>
    <property type="evidence" value="ECO:0007669"/>
    <property type="project" value="InterPro"/>
</dbReference>
<comment type="similarity">
    <text evidence="4">Belongs to the zinc-containing alcohol dehydrogenase family.</text>
</comment>
<dbReference type="EMBL" id="ML145229">
    <property type="protein sequence ID" value="TBU52995.1"/>
    <property type="molecule type" value="Genomic_DNA"/>
</dbReference>
<evidence type="ECO:0000259" key="6">
    <source>
        <dbReference type="Pfam" id="PF08240"/>
    </source>
</evidence>
<dbReference type="PANTHER" id="PTHR43401">
    <property type="entry name" value="L-THREONINE 3-DEHYDROGENASE"/>
    <property type="match status" value="1"/>
</dbReference>
<organism evidence="7 8">
    <name type="scientific">Dichomitus squalens</name>
    <dbReference type="NCBI Taxonomy" id="114155"/>
    <lineage>
        <taxon>Eukaryota</taxon>
        <taxon>Fungi</taxon>
        <taxon>Dikarya</taxon>
        <taxon>Basidiomycota</taxon>
        <taxon>Agaricomycotina</taxon>
        <taxon>Agaricomycetes</taxon>
        <taxon>Polyporales</taxon>
        <taxon>Polyporaceae</taxon>
        <taxon>Dichomitus</taxon>
    </lineage>
</organism>
<dbReference type="STRING" id="114155.A0A4Q9PFK7"/>
<dbReference type="InterPro" id="IPR013154">
    <property type="entry name" value="ADH-like_N"/>
</dbReference>
<keyword evidence="1 4" id="KW-0479">Metal-binding</keyword>
<evidence type="ECO:0000256" key="1">
    <source>
        <dbReference type="ARBA" id="ARBA00022723"/>
    </source>
</evidence>
<dbReference type="GO" id="GO:0016491">
    <property type="term" value="F:oxidoreductase activity"/>
    <property type="evidence" value="ECO:0007669"/>
    <property type="project" value="UniProtKB-KW"/>
</dbReference>
<evidence type="ECO:0000313" key="7">
    <source>
        <dbReference type="EMBL" id="TBU52995.1"/>
    </source>
</evidence>
<dbReference type="PANTHER" id="PTHR43401:SF2">
    <property type="entry name" value="L-THREONINE 3-DEHYDROGENASE"/>
    <property type="match status" value="1"/>
</dbReference>
<evidence type="ECO:0000256" key="3">
    <source>
        <dbReference type="ARBA" id="ARBA00023002"/>
    </source>
</evidence>
<sequence length="382" mass="40738">MATTDSPNGSGGYMRAAVRLPRAKRPLVQMVEKPAVLPKTVLLEVAAAGVCESDSRLSIKDGRDSFVMGHEIVGYAREIGESVTGIELGALYAVWEMVPCSKAVGASPLFLRHGLGVDGGFAPFVLVDTKRATLVRVPDSLVNKPELAALAVDSTALVYHAVTNVAKLQPFKGKGKSNSSEGEAPRVLVCGVGGLGHQALWLAKSYGATIFACDQYPPARQLAKNIGAERVFTFEELKHAAQNEKEKFTVDLVVDFVGSEASVKATKLALQPATADNNRGTLVIVRPRAALSGSVYDDLNRKYATHTVLECLAVDGLTHAFRLLAEGAIEPTLQRVALEDISGILDELEEGTLLGHRVVTNFEAPEAGPPSGEPQWLVHPLE</sequence>
<dbReference type="Pfam" id="PF08240">
    <property type="entry name" value="ADH_N"/>
    <property type="match status" value="1"/>
</dbReference>